<dbReference type="AlphaFoldDB" id="A0A9P6WYN3"/>
<evidence type="ECO:0000313" key="2">
    <source>
        <dbReference type="EMBL" id="KAG1301239.1"/>
    </source>
</evidence>
<protein>
    <submittedName>
        <fullName evidence="2">Uncharacterized protein</fullName>
    </submittedName>
</protein>
<proteinExistence type="predicted"/>
<dbReference type="Proteomes" id="UP000716291">
    <property type="component" value="Unassembled WGS sequence"/>
</dbReference>
<organism evidence="2 3">
    <name type="scientific">Rhizopus oryzae</name>
    <name type="common">Mucormycosis agent</name>
    <name type="synonym">Rhizopus arrhizus var. delemar</name>
    <dbReference type="NCBI Taxonomy" id="64495"/>
    <lineage>
        <taxon>Eukaryota</taxon>
        <taxon>Fungi</taxon>
        <taxon>Fungi incertae sedis</taxon>
        <taxon>Mucoromycota</taxon>
        <taxon>Mucoromycotina</taxon>
        <taxon>Mucoromycetes</taxon>
        <taxon>Mucorales</taxon>
        <taxon>Mucorineae</taxon>
        <taxon>Rhizopodaceae</taxon>
        <taxon>Rhizopus</taxon>
    </lineage>
</organism>
<evidence type="ECO:0000313" key="3">
    <source>
        <dbReference type="Proteomes" id="UP000716291"/>
    </source>
</evidence>
<reference evidence="2" key="1">
    <citation type="journal article" date="2020" name="Microb. Genom.">
        <title>Genetic diversity of clinical and environmental Mucorales isolates obtained from an investigation of mucormycosis cases among solid organ transplant recipients.</title>
        <authorList>
            <person name="Nguyen M.H."/>
            <person name="Kaul D."/>
            <person name="Muto C."/>
            <person name="Cheng S.J."/>
            <person name="Richter R.A."/>
            <person name="Bruno V.M."/>
            <person name="Liu G."/>
            <person name="Beyhan S."/>
            <person name="Sundermann A.J."/>
            <person name="Mounaud S."/>
            <person name="Pasculle A.W."/>
            <person name="Nierman W.C."/>
            <person name="Driscoll E."/>
            <person name="Cumbie R."/>
            <person name="Clancy C.J."/>
            <person name="Dupont C.L."/>
        </authorList>
    </citation>
    <scope>NUCLEOTIDE SEQUENCE</scope>
    <source>
        <strain evidence="2">GL11</strain>
    </source>
</reference>
<dbReference type="EMBL" id="JAANQT010003263">
    <property type="protein sequence ID" value="KAG1301239.1"/>
    <property type="molecule type" value="Genomic_DNA"/>
</dbReference>
<sequence length="391" mass="45139">MLSAFNQEQIQMDSIHSEDEDDFYFIGQHLNTFEIANRVYYATVDKFNNQIYTKQRSTPYSFRECWHLHTIYSKSQQTLLGIHPIKPSVLLCGEDFLFTHELMPQQPPQHHQDTFYFDSYEEEWNVQSYPNLATNQDLPLMRSLSSSSLSSRDKKYDVGHDEYPSDVLGSTTHLFRVSSHPLPSPSQQQSHSYQSSLQDMTLFDRSAFNGFTEEFYNTAMHETDQGSDSEQLLSSSSDSSSIISSIDDDDNRRRSFYTNTNNDDDDNELSSYDLMNLYDTTFTIDPDVHRSSTFFSSNSYVTARSQPSLKGTILENSEYSSLSNYGSAVTHLSEQASIRSSSWFIKTIKHYCQPDSLLNRLVIYIISIWNLMLSLLFKSSQDDQREPLLPK</sequence>
<gene>
    <name evidence="2" type="ORF">G6F64_011983</name>
</gene>
<feature type="region of interest" description="Disordered" evidence="1">
    <location>
        <begin position="222"/>
        <end position="263"/>
    </location>
</feature>
<comment type="caution">
    <text evidence="2">The sequence shown here is derived from an EMBL/GenBank/DDBJ whole genome shotgun (WGS) entry which is preliminary data.</text>
</comment>
<feature type="compositionally biased region" description="Low complexity" evidence="1">
    <location>
        <begin position="178"/>
        <end position="196"/>
    </location>
</feature>
<feature type="compositionally biased region" description="Low complexity" evidence="1">
    <location>
        <begin position="234"/>
        <end position="245"/>
    </location>
</feature>
<evidence type="ECO:0000256" key="1">
    <source>
        <dbReference type="SAM" id="MobiDB-lite"/>
    </source>
</evidence>
<dbReference type="OrthoDB" id="2281294at2759"/>
<feature type="region of interest" description="Disordered" evidence="1">
    <location>
        <begin position="176"/>
        <end position="196"/>
    </location>
</feature>
<name>A0A9P6WYN3_RHIOR</name>
<accession>A0A9P6WYN3</accession>
<keyword evidence="3" id="KW-1185">Reference proteome</keyword>